<dbReference type="OrthoDB" id="6591689at2"/>
<evidence type="ECO:0000313" key="6">
    <source>
        <dbReference type="Proteomes" id="UP000002363"/>
    </source>
</evidence>
<dbReference type="RefSeq" id="WP_013094839.1">
    <property type="nucleotide sequence ID" value="NC_014121.1"/>
</dbReference>
<evidence type="ECO:0000256" key="2">
    <source>
        <dbReference type="PROSITE-ProRule" id="PRU01091"/>
    </source>
</evidence>
<dbReference type="GO" id="GO:0006355">
    <property type="term" value="P:regulation of DNA-templated transcription"/>
    <property type="evidence" value="ECO:0007669"/>
    <property type="project" value="InterPro"/>
</dbReference>
<keyword evidence="3" id="KW-0812">Transmembrane</keyword>
<dbReference type="GO" id="GO:0003677">
    <property type="term" value="F:DNA binding"/>
    <property type="evidence" value="ECO:0007669"/>
    <property type="project" value="UniProtKB-UniRule"/>
</dbReference>
<dbReference type="KEGG" id="enc:ECL_00068"/>
<dbReference type="GO" id="GO:0000160">
    <property type="term" value="P:phosphorelay signal transduction system"/>
    <property type="evidence" value="ECO:0007669"/>
    <property type="project" value="InterPro"/>
</dbReference>
<dbReference type="Gene3D" id="1.10.10.10">
    <property type="entry name" value="Winged helix-like DNA-binding domain superfamily/Winged helix DNA-binding domain"/>
    <property type="match status" value="1"/>
</dbReference>
<gene>
    <name evidence="5" type="ordered locus">ECL_00068</name>
</gene>
<feature type="DNA-binding region" description="OmpR/PhoB-type" evidence="2">
    <location>
        <begin position="1"/>
        <end position="104"/>
    </location>
</feature>
<evidence type="ECO:0000256" key="1">
    <source>
        <dbReference type="ARBA" id="ARBA00023125"/>
    </source>
</evidence>
<dbReference type="SUPFAM" id="SSF46894">
    <property type="entry name" value="C-terminal effector domain of the bipartite response regulators"/>
    <property type="match status" value="1"/>
</dbReference>
<evidence type="ECO:0000256" key="3">
    <source>
        <dbReference type="SAM" id="Phobius"/>
    </source>
</evidence>
<dbReference type="InterPro" id="IPR036388">
    <property type="entry name" value="WH-like_DNA-bd_sf"/>
</dbReference>
<dbReference type="Proteomes" id="UP000002363">
    <property type="component" value="Chromosome"/>
</dbReference>
<proteinExistence type="predicted"/>
<feature type="domain" description="OmpR/PhoB-type" evidence="4">
    <location>
        <begin position="1"/>
        <end position="104"/>
    </location>
</feature>
<dbReference type="AlphaFoldDB" id="A0A0H3CES0"/>
<protein>
    <submittedName>
        <fullName evidence="5">Putative transcriptional regulatory protein</fullName>
    </submittedName>
</protein>
<keyword evidence="3" id="KW-0472">Membrane</keyword>
<evidence type="ECO:0000313" key="5">
    <source>
        <dbReference type="EMBL" id="ADF59636.1"/>
    </source>
</evidence>
<dbReference type="PROSITE" id="PS51755">
    <property type="entry name" value="OMPR_PHOB"/>
    <property type="match status" value="1"/>
</dbReference>
<dbReference type="EMBL" id="CP001918">
    <property type="protein sequence ID" value="ADF59636.1"/>
    <property type="molecule type" value="Genomic_DNA"/>
</dbReference>
<feature type="transmembrane region" description="Helical" evidence="3">
    <location>
        <begin position="145"/>
        <end position="166"/>
    </location>
</feature>
<dbReference type="PATRIC" id="fig|716541.4.peg.365"/>
<reference evidence="5 6" key="1">
    <citation type="journal article" date="2010" name="J. Bacteriol.">
        <title>Complete genome sequence of Enterobacter cloacae subsp. cloacae type strain ATCC 13047.</title>
        <authorList>
            <person name="Ren Y."/>
            <person name="Ren Y."/>
            <person name="Zhou Z."/>
            <person name="Guo X."/>
            <person name="Li Y."/>
            <person name="Feng L."/>
            <person name="Wang L."/>
        </authorList>
    </citation>
    <scope>NUCLEOTIDE SEQUENCE [LARGE SCALE GENOMIC DNA]</scope>
    <source>
        <strain evidence="6">ATCC 13047 / DSM 30054 / NBRC 13535 / NCTC 10005 / WDCM 00083 / NCDC 279-56</strain>
    </source>
</reference>
<dbReference type="Pfam" id="PF00486">
    <property type="entry name" value="Trans_reg_C"/>
    <property type="match status" value="1"/>
</dbReference>
<dbReference type="CDD" id="cd00383">
    <property type="entry name" value="trans_reg_C"/>
    <property type="match status" value="1"/>
</dbReference>
<name>A0A0H3CES0_ENTCC</name>
<evidence type="ECO:0000259" key="4">
    <source>
        <dbReference type="PROSITE" id="PS51755"/>
    </source>
</evidence>
<dbReference type="InterPro" id="IPR001867">
    <property type="entry name" value="OmpR/PhoB-type_DNA-bd"/>
</dbReference>
<dbReference type="InterPro" id="IPR016032">
    <property type="entry name" value="Sig_transdc_resp-reg_C-effctor"/>
</dbReference>
<dbReference type="SMART" id="SM00862">
    <property type="entry name" value="Trans_reg_C"/>
    <property type="match status" value="1"/>
</dbReference>
<dbReference type="STRING" id="716541.ECL_00068"/>
<dbReference type="eggNOG" id="COG3710">
    <property type="taxonomic scope" value="Bacteria"/>
</dbReference>
<dbReference type="HOGENOM" id="CLU_075545_1_1_6"/>
<keyword evidence="1 2" id="KW-0238">DNA-binding</keyword>
<keyword evidence="3" id="KW-1133">Transmembrane helix</keyword>
<keyword evidence="6" id="KW-1185">Reference proteome</keyword>
<dbReference type="EnsemblBacteria" id="ADF59636">
    <property type="protein sequence ID" value="ADF59636"/>
    <property type="gene ID" value="ECL_00068"/>
</dbReference>
<sequence>MKYLIDLAMLYEVDSGVIMINGEEESSIKLSNQAARLLYELIINNGKTLDRDDLIKKVWEDRGFSGSSVSLNVAISEIRKAFRSLGRDPLLIKTIRGKGFSLAAHIEHHTVRPPVAAPEKMVAETVDIVTQQRDPPEGLRRRDSGFTTLFVMALVAIMGIAALLFYQNMRVADRPKESDIYRLGKIDRCTVYLIDKNMYQPQQVYLNRAKDAIARQHIDCEHQAADAYYSKFKKSQLENDFLAVCYLQDGADSYKNCISYRSLTGS</sequence>
<organism evidence="5 6">
    <name type="scientific">Enterobacter cloacae subsp. cloacae (strain ATCC 13047 / DSM 30054 / NBRC 13535 / NCTC 10005 / WDCM 00083 / NCDC 279-56)</name>
    <dbReference type="NCBI Taxonomy" id="716541"/>
    <lineage>
        <taxon>Bacteria</taxon>
        <taxon>Pseudomonadati</taxon>
        <taxon>Pseudomonadota</taxon>
        <taxon>Gammaproteobacteria</taxon>
        <taxon>Enterobacterales</taxon>
        <taxon>Enterobacteriaceae</taxon>
        <taxon>Enterobacter</taxon>
        <taxon>Enterobacter cloacae complex</taxon>
    </lineage>
</organism>
<accession>A0A0H3CES0</accession>